<gene>
    <name evidence="2" type="ORF">E8E13_000030</name>
</gene>
<evidence type="ECO:0000313" key="3">
    <source>
        <dbReference type="Proteomes" id="UP000801428"/>
    </source>
</evidence>
<sequence length="122" mass="14029">MQNQPLYWKSIQVGCDSFGVDDNEGILGPPQIKPTLQKNRQAIIVDGIRTQYFQVALRTLEYLKVAKEDIELHNLETNNRYPETNSLETSNLEMNNLKTNNLETNNMETNNLETNNLGMRSQ</sequence>
<evidence type="ECO:0000256" key="1">
    <source>
        <dbReference type="SAM" id="MobiDB-lite"/>
    </source>
</evidence>
<feature type="region of interest" description="Disordered" evidence="1">
    <location>
        <begin position="102"/>
        <end position="122"/>
    </location>
</feature>
<dbReference type="Proteomes" id="UP000801428">
    <property type="component" value="Unassembled WGS sequence"/>
</dbReference>
<comment type="caution">
    <text evidence="2">The sequence shown here is derived from an EMBL/GenBank/DDBJ whole genome shotgun (WGS) entry which is preliminary data.</text>
</comment>
<protein>
    <submittedName>
        <fullName evidence="2">Uncharacterized protein</fullName>
    </submittedName>
</protein>
<evidence type="ECO:0000313" key="2">
    <source>
        <dbReference type="EMBL" id="KAF2992873.1"/>
    </source>
</evidence>
<reference evidence="2" key="1">
    <citation type="submission" date="2019-04" db="EMBL/GenBank/DDBJ databases">
        <title>Sequencing of skin fungus with MAO and IRED activity.</title>
        <authorList>
            <person name="Marsaioli A.J."/>
            <person name="Bonatto J.M.C."/>
            <person name="Reis Junior O."/>
        </authorList>
    </citation>
    <scope>NUCLEOTIDE SEQUENCE</scope>
    <source>
        <strain evidence="2">30M1</strain>
    </source>
</reference>
<dbReference type="AlphaFoldDB" id="A0A9P4W1G1"/>
<accession>A0A9P4W1G1</accession>
<dbReference type="EMBL" id="SWKU01000100">
    <property type="protein sequence ID" value="KAF2992873.1"/>
    <property type="molecule type" value="Genomic_DNA"/>
</dbReference>
<name>A0A9P4W1G1_CURKU</name>
<organism evidence="2 3">
    <name type="scientific">Curvularia kusanoi</name>
    <name type="common">Cochliobolus kusanoi</name>
    <dbReference type="NCBI Taxonomy" id="90978"/>
    <lineage>
        <taxon>Eukaryota</taxon>
        <taxon>Fungi</taxon>
        <taxon>Dikarya</taxon>
        <taxon>Ascomycota</taxon>
        <taxon>Pezizomycotina</taxon>
        <taxon>Dothideomycetes</taxon>
        <taxon>Pleosporomycetidae</taxon>
        <taxon>Pleosporales</taxon>
        <taxon>Pleosporineae</taxon>
        <taxon>Pleosporaceae</taxon>
        <taxon>Curvularia</taxon>
    </lineage>
</organism>
<keyword evidence="3" id="KW-1185">Reference proteome</keyword>
<proteinExistence type="predicted"/>